<dbReference type="Proteomes" id="UP000277204">
    <property type="component" value="Unassembled WGS sequence"/>
</dbReference>
<dbReference type="AlphaFoldDB" id="A0A183MYW3"/>
<evidence type="ECO:0000313" key="2">
    <source>
        <dbReference type="Proteomes" id="UP000277204"/>
    </source>
</evidence>
<accession>A0A183MYW3</accession>
<protein>
    <submittedName>
        <fullName evidence="1">Uncharacterized protein</fullName>
    </submittedName>
</protein>
<sequence length="71" mass="8179">MLHNHPCCSSWMVCDLWTRRLSSEEKESWKPVIFQSQAIDELIEIITDRTGKQVNAADVKTMKAKLSIVKC</sequence>
<name>A0A183MYW3_9TREM</name>
<evidence type="ECO:0000313" key="1">
    <source>
        <dbReference type="EMBL" id="VDP38761.1"/>
    </source>
</evidence>
<organism evidence="1 2">
    <name type="scientific">Schistosoma margrebowiei</name>
    <dbReference type="NCBI Taxonomy" id="48269"/>
    <lineage>
        <taxon>Eukaryota</taxon>
        <taxon>Metazoa</taxon>
        <taxon>Spiralia</taxon>
        <taxon>Lophotrochozoa</taxon>
        <taxon>Platyhelminthes</taxon>
        <taxon>Trematoda</taxon>
        <taxon>Digenea</taxon>
        <taxon>Strigeidida</taxon>
        <taxon>Schistosomatoidea</taxon>
        <taxon>Schistosomatidae</taxon>
        <taxon>Schistosoma</taxon>
    </lineage>
</organism>
<reference evidence="1 2" key="1">
    <citation type="submission" date="2018-11" db="EMBL/GenBank/DDBJ databases">
        <authorList>
            <consortium name="Pathogen Informatics"/>
        </authorList>
    </citation>
    <scope>NUCLEOTIDE SEQUENCE [LARGE SCALE GENOMIC DNA]</scope>
    <source>
        <strain evidence="1 2">Zambia</strain>
    </source>
</reference>
<keyword evidence="2" id="KW-1185">Reference proteome</keyword>
<dbReference type="EMBL" id="UZAI01018628">
    <property type="protein sequence ID" value="VDP38761.1"/>
    <property type="molecule type" value="Genomic_DNA"/>
</dbReference>
<gene>
    <name evidence="1" type="ORF">SMRZ_LOCUS21238</name>
</gene>
<proteinExistence type="predicted"/>